<dbReference type="Gene3D" id="3.60.15.10">
    <property type="entry name" value="Ribonuclease Z/Hydroxyacylglutathione hydrolase-like"/>
    <property type="match status" value="1"/>
</dbReference>
<feature type="compositionally biased region" description="Gly residues" evidence="6">
    <location>
        <begin position="147"/>
        <end position="159"/>
    </location>
</feature>
<feature type="compositionally biased region" description="Basic and acidic residues" evidence="6">
    <location>
        <begin position="39"/>
        <end position="111"/>
    </location>
</feature>
<reference evidence="8" key="2">
    <citation type="submission" date="2025-08" db="UniProtKB">
        <authorList>
            <consortium name="Ensembl"/>
        </authorList>
    </citation>
    <scope>IDENTIFICATION</scope>
</reference>
<dbReference type="Pfam" id="PF00753">
    <property type="entry name" value="Lactamase_B"/>
    <property type="match status" value="1"/>
</dbReference>
<keyword evidence="4" id="KW-0378">Hydrolase</keyword>
<proteinExistence type="inferred from homology"/>
<protein>
    <recommendedName>
        <fullName evidence="7">Metallo-beta-lactamase domain-containing protein</fullName>
    </recommendedName>
</protein>
<keyword evidence="9" id="KW-1185">Reference proteome</keyword>
<feature type="compositionally biased region" description="Low complexity" evidence="6">
    <location>
        <begin position="1"/>
        <end position="17"/>
    </location>
</feature>
<feature type="compositionally biased region" description="Pro residues" evidence="6">
    <location>
        <begin position="113"/>
        <end position="138"/>
    </location>
</feature>
<dbReference type="SUPFAM" id="SSF56281">
    <property type="entry name" value="Metallo-hydrolase/oxidoreductase"/>
    <property type="match status" value="1"/>
</dbReference>
<dbReference type="STRING" id="8840.ENSAPLP00000023343"/>
<comment type="similarity">
    <text evidence="2">Belongs to the metallo-beta-lactamase superfamily. Glyoxalase II family.</text>
</comment>
<reference evidence="8 9" key="1">
    <citation type="submission" date="2017-10" db="EMBL/GenBank/DDBJ databases">
        <title>A new Pekin duck reference genome.</title>
        <authorList>
            <person name="Hou Z.-C."/>
            <person name="Zhou Z.-K."/>
            <person name="Zhu F."/>
            <person name="Hou S.-S."/>
        </authorList>
    </citation>
    <scope>NUCLEOTIDE SEQUENCE [LARGE SCALE GENOMIC DNA]</scope>
</reference>
<dbReference type="GO" id="GO:0019243">
    <property type="term" value="P:methylglyoxal catabolic process to D-lactate via S-lactoyl-glutathione"/>
    <property type="evidence" value="ECO:0007669"/>
    <property type="project" value="InterPro"/>
</dbReference>
<dbReference type="PANTHER" id="PTHR11935">
    <property type="entry name" value="BETA LACTAMASE DOMAIN"/>
    <property type="match status" value="1"/>
</dbReference>
<evidence type="ECO:0000256" key="6">
    <source>
        <dbReference type="SAM" id="MobiDB-lite"/>
    </source>
</evidence>
<dbReference type="CDD" id="cd07723">
    <property type="entry name" value="hydroxyacylglutathione_hydrolase_MBL-fold"/>
    <property type="match status" value="1"/>
</dbReference>
<evidence type="ECO:0000256" key="5">
    <source>
        <dbReference type="ARBA" id="ARBA00022833"/>
    </source>
</evidence>
<dbReference type="Pfam" id="PF16123">
    <property type="entry name" value="HAGH_C"/>
    <property type="match status" value="1"/>
</dbReference>
<dbReference type="InterPro" id="IPR036866">
    <property type="entry name" value="RibonucZ/Hydroxyglut_hydro"/>
</dbReference>
<comment type="cofactor">
    <cofactor evidence="1">
        <name>Zn(2+)</name>
        <dbReference type="ChEBI" id="CHEBI:29105"/>
    </cofactor>
</comment>
<dbReference type="FunFam" id="3.60.15.10:FF:000019">
    <property type="entry name" value="Hydroxyacylglutathione hydrolase, mitochondrial"/>
    <property type="match status" value="1"/>
</dbReference>
<dbReference type="GO" id="GO:0046872">
    <property type="term" value="F:metal ion binding"/>
    <property type="evidence" value="ECO:0007669"/>
    <property type="project" value="UniProtKB-KW"/>
</dbReference>
<evidence type="ECO:0000313" key="8">
    <source>
        <dbReference type="Ensembl" id="ENSAPLP00000023343.1"/>
    </source>
</evidence>
<accession>A0A493TCE0</accession>
<dbReference type="GO" id="GO:0004416">
    <property type="term" value="F:hydroxyacylglutathione hydrolase activity"/>
    <property type="evidence" value="ECO:0007669"/>
    <property type="project" value="InterPro"/>
</dbReference>
<evidence type="ECO:0000313" key="9">
    <source>
        <dbReference type="Proteomes" id="UP000016666"/>
    </source>
</evidence>
<evidence type="ECO:0000256" key="2">
    <source>
        <dbReference type="ARBA" id="ARBA00006759"/>
    </source>
</evidence>
<feature type="region of interest" description="Disordered" evidence="6">
    <location>
        <begin position="1"/>
        <end position="159"/>
    </location>
</feature>
<dbReference type="PANTHER" id="PTHR11935:SF77">
    <property type="entry name" value="HYDROXYACYLGLUTATHIONE HYDROLASE-LIKE PROTEIN"/>
    <property type="match status" value="1"/>
</dbReference>
<dbReference type="GeneTree" id="ENSGT00940000161924"/>
<feature type="domain" description="Metallo-beta-lactamase" evidence="7">
    <location>
        <begin position="172"/>
        <end position="334"/>
    </location>
</feature>
<organism evidence="8 9">
    <name type="scientific">Anas platyrhynchos platyrhynchos</name>
    <name type="common">Northern mallard</name>
    <dbReference type="NCBI Taxonomy" id="8840"/>
    <lineage>
        <taxon>Eukaryota</taxon>
        <taxon>Metazoa</taxon>
        <taxon>Chordata</taxon>
        <taxon>Craniata</taxon>
        <taxon>Vertebrata</taxon>
        <taxon>Euteleostomi</taxon>
        <taxon>Archelosauria</taxon>
        <taxon>Archosauria</taxon>
        <taxon>Dinosauria</taxon>
        <taxon>Saurischia</taxon>
        <taxon>Theropoda</taxon>
        <taxon>Coelurosauria</taxon>
        <taxon>Aves</taxon>
        <taxon>Neognathae</taxon>
        <taxon>Galloanserae</taxon>
        <taxon>Anseriformes</taxon>
        <taxon>Anatidae</taxon>
        <taxon>Anatinae</taxon>
        <taxon>Anas</taxon>
    </lineage>
</organism>
<dbReference type="InterPro" id="IPR017782">
    <property type="entry name" value="Hydroxyacylglutathione_Hdrlase"/>
</dbReference>
<dbReference type="SMART" id="SM00849">
    <property type="entry name" value="Lactamase_B"/>
    <property type="match status" value="1"/>
</dbReference>
<evidence type="ECO:0000256" key="3">
    <source>
        <dbReference type="ARBA" id="ARBA00022723"/>
    </source>
</evidence>
<dbReference type="Ensembl" id="ENSAPLT00000044371.1">
    <property type="protein sequence ID" value="ENSAPLP00000023343.1"/>
    <property type="gene ID" value="ENSAPLG00000018609.1"/>
</dbReference>
<sequence length="532" mass="58059">MALVAAGGAAPCPVAALHRAGGGGGEGKGGERRKRKRREGWGKGKREGNGKGEKGGKGREKEGKEKERGKEEEKEGRGREGNGKGGREGRKEEEKEGGKGKGGREGDEVGRRLPPPQPFPSPPLPSRPFPFPPRPAPPAGSGRLRLRGGGPGGVPAGGPGIMKVKVVSVLEDNYMYLVIEERTRDAVAVDAAVPKRLLEIVRREEVVLRAVLTTHHHWDHARGNEELARLCPGLRVYGADERIGALTHKVAPNEELTFGAIHVRCLFTPCHTSGHMCYFMWEDGSPDAPALFSGDTLFVGGCGKFFEGTAEQMYTNLTQVLGALPKETKVFCGHECTVRNLKFALKVEPENEAVKKKLAWAKQRDDDDLPTVPSTLQEEFLYNPFLRVTEEAVQKFTGKTEPVEVLRALRTEKDNFKKPKERPHPQAVLAFDWGLFSPFLEKKIYSSAQEGKSQSCCTSCLGTVASQLLSSDVLVQFVGDALQALYLGSAPGRCIFGHKEIPHLPVSLHLEVRHSCNSSHFHCPLPIHPVTP</sequence>
<name>A0A493TCE0_ANAPP</name>
<dbReference type="InterPro" id="IPR001279">
    <property type="entry name" value="Metallo-B-lactamas"/>
</dbReference>
<dbReference type="Proteomes" id="UP000016666">
    <property type="component" value="Chromosome 15"/>
</dbReference>
<dbReference type="InterPro" id="IPR032282">
    <property type="entry name" value="HAGH_C"/>
</dbReference>
<evidence type="ECO:0000256" key="4">
    <source>
        <dbReference type="ARBA" id="ARBA00022801"/>
    </source>
</evidence>
<dbReference type="InterPro" id="IPR035680">
    <property type="entry name" value="Clx_II_MBL"/>
</dbReference>
<dbReference type="AlphaFoldDB" id="A0A493TCE0"/>
<evidence type="ECO:0000259" key="7">
    <source>
        <dbReference type="SMART" id="SM00849"/>
    </source>
</evidence>
<dbReference type="NCBIfam" id="TIGR03413">
    <property type="entry name" value="GSH_gloB"/>
    <property type="match status" value="1"/>
</dbReference>
<keyword evidence="3" id="KW-0479">Metal-binding</keyword>
<evidence type="ECO:0000256" key="1">
    <source>
        <dbReference type="ARBA" id="ARBA00001947"/>
    </source>
</evidence>
<dbReference type="HAMAP" id="MF_01374">
    <property type="entry name" value="Glyoxalase_2"/>
    <property type="match status" value="1"/>
</dbReference>
<reference evidence="8" key="3">
    <citation type="submission" date="2025-09" db="UniProtKB">
        <authorList>
            <consortium name="Ensembl"/>
        </authorList>
    </citation>
    <scope>IDENTIFICATION</scope>
</reference>
<keyword evidence="5" id="KW-0862">Zinc</keyword>